<dbReference type="InterPro" id="IPR028081">
    <property type="entry name" value="Leu-bd"/>
</dbReference>
<dbReference type="PANTHER" id="PTHR30483:SF6">
    <property type="entry name" value="PERIPLASMIC BINDING PROTEIN OF ABC TRANSPORTER FOR NATURAL AMINO ACIDS"/>
    <property type="match status" value="1"/>
</dbReference>
<dbReference type="Pfam" id="PF00196">
    <property type="entry name" value="GerE"/>
    <property type="match status" value="1"/>
</dbReference>
<dbReference type="InterPro" id="IPR028082">
    <property type="entry name" value="Peripla_BP_I"/>
</dbReference>
<dbReference type="GO" id="GO:0006355">
    <property type="term" value="P:regulation of DNA-templated transcription"/>
    <property type="evidence" value="ECO:0007669"/>
    <property type="project" value="InterPro"/>
</dbReference>
<comment type="caution">
    <text evidence="4">The sequence shown here is derived from an EMBL/GenBank/DDBJ whole genome shotgun (WGS) entry which is preliminary data.</text>
</comment>
<name>A0A8J2XJQ1_9MICO</name>
<dbReference type="CDD" id="cd06170">
    <property type="entry name" value="LuxR_C_like"/>
    <property type="match status" value="1"/>
</dbReference>
<dbReference type="PROSITE" id="PS00622">
    <property type="entry name" value="HTH_LUXR_1"/>
    <property type="match status" value="1"/>
</dbReference>
<dbReference type="EMBL" id="BMFY01000012">
    <property type="protein sequence ID" value="GGA21635.1"/>
    <property type="molecule type" value="Genomic_DNA"/>
</dbReference>
<dbReference type="Gene3D" id="1.10.10.10">
    <property type="entry name" value="Winged helix-like DNA-binding domain superfamily/Winged helix DNA-binding domain"/>
    <property type="match status" value="1"/>
</dbReference>
<dbReference type="RefSeq" id="WP_188551311.1">
    <property type="nucleotide sequence ID" value="NZ_BMFY01000012.1"/>
</dbReference>
<dbReference type="Proteomes" id="UP000616114">
    <property type="component" value="Unassembled WGS sequence"/>
</dbReference>
<dbReference type="PROSITE" id="PS50043">
    <property type="entry name" value="HTH_LUXR_2"/>
    <property type="match status" value="1"/>
</dbReference>
<dbReference type="Gene3D" id="3.40.50.2300">
    <property type="match status" value="2"/>
</dbReference>
<dbReference type="AlphaFoldDB" id="A0A8J2XJQ1"/>
<keyword evidence="2" id="KW-0732">Signal</keyword>
<proteinExistence type="inferred from homology"/>
<keyword evidence="5" id="KW-1185">Reference proteome</keyword>
<evidence type="ECO:0000256" key="2">
    <source>
        <dbReference type="ARBA" id="ARBA00022729"/>
    </source>
</evidence>
<dbReference type="InterPro" id="IPR036388">
    <property type="entry name" value="WH-like_DNA-bd_sf"/>
</dbReference>
<dbReference type="SUPFAM" id="SSF46894">
    <property type="entry name" value="C-terminal effector domain of the bipartite response regulators"/>
    <property type="match status" value="1"/>
</dbReference>
<dbReference type="PANTHER" id="PTHR30483">
    <property type="entry name" value="LEUCINE-SPECIFIC-BINDING PROTEIN"/>
    <property type="match status" value="1"/>
</dbReference>
<reference evidence="4" key="1">
    <citation type="journal article" date="2014" name="Int. J. Syst. Evol. Microbiol.">
        <title>Complete genome sequence of Corynebacterium casei LMG S-19264T (=DSM 44701T), isolated from a smear-ripened cheese.</title>
        <authorList>
            <consortium name="US DOE Joint Genome Institute (JGI-PGF)"/>
            <person name="Walter F."/>
            <person name="Albersmeier A."/>
            <person name="Kalinowski J."/>
            <person name="Ruckert C."/>
        </authorList>
    </citation>
    <scope>NUCLEOTIDE SEQUENCE</scope>
    <source>
        <strain evidence="4">CGMCC 1.12785</strain>
    </source>
</reference>
<dbReference type="SMART" id="SM00421">
    <property type="entry name" value="HTH_LUXR"/>
    <property type="match status" value="1"/>
</dbReference>
<comment type="similarity">
    <text evidence="1">Belongs to the leucine-binding protein family.</text>
</comment>
<dbReference type="GO" id="GO:0003677">
    <property type="term" value="F:DNA binding"/>
    <property type="evidence" value="ECO:0007669"/>
    <property type="project" value="InterPro"/>
</dbReference>
<dbReference type="InterPro" id="IPR000792">
    <property type="entry name" value="Tscrpt_reg_LuxR_C"/>
</dbReference>
<evidence type="ECO:0000313" key="4">
    <source>
        <dbReference type="EMBL" id="GGA21635.1"/>
    </source>
</evidence>
<evidence type="ECO:0000259" key="3">
    <source>
        <dbReference type="PROSITE" id="PS50043"/>
    </source>
</evidence>
<reference evidence="4" key="2">
    <citation type="submission" date="2020-09" db="EMBL/GenBank/DDBJ databases">
        <authorList>
            <person name="Sun Q."/>
            <person name="Zhou Y."/>
        </authorList>
    </citation>
    <scope>NUCLEOTIDE SEQUENCE</scope>
    <source>
        <strain evidence="4">CGMCC 1.12785</strain>
    </source>
</reference>
<dbReference type="PRINTS" id="PR00038">
    <property type="entry name" value="HTHLUXR"/>
</dbReference>
<sequence length="588" mass="63499">MNSGVFGAEDGFCAEIDAEGRMVAIEAGDAGQLDEELLRIVRDMIAARIEHAAFVWAPAGARVPRLFSIAGHQRGGNLAPSAVVTAVPCEELPFDLTMRELDIITLVAVGLSNAAIAERLSLSTRTVTTHVEHIMQKLGAASRTAAAAAALDGGLVKLPFPGEMGDFSVLALGRALTRRQAGTASRPRPVKRPLLIGAALPLSGHAAEDGEEMVNASQLAIDEINARGGIDGRRVELAVADVDIFDVDSVRAAFTQMADQEADAITSGYLAHQDLAHEVIADAGGIYLHAATLAAMERRVSQDPGRYGRIFQVCPSDSHYGPRFVQFMEELRVSGQWAPSSRRLVIIQSGWDLTDLGLAEAAALADRLGWQLEVMRPAGDSKLAWSAMAERIRSLEPGAVMIGHYLVDGTVGFLDAFLAEPSDTLVYSLYAPSVPKFYERMGDRAEGLVWATVTGTYSDPLARAFATQYANTFGRLPGRSHAGIAYDRVQLIAQAWRLAENPRDRDAVTKELRRIVYRGVNGAYYFGDTSQTAQTYAGTGSDPSLSLAHLIFQIQRGQQRILSPHPYTDGDFVPQSWLTRSRTRGRAA</sequence>
<accession>A0A8J2XJQ1</accession>
<dbReference type="InterPro" id="IPR016032">
    <property type="entry name" value="Sig_transdc_resp-reg_C-effctor"/>
</dbReference>
<feature type="domain" description="HTH luxR-type" evidence="3">
    <location>
        <begin position="89"/>
        <end position="154"/>
    </location>
</feature>
<dbReference type="SUPFAM" id="SSF53822">
    <property type="entry name" value="Periplasmic binding protein-like I"/>
    <property type="match status" value="1"/>
</dbReference>
<evidence type="ECO:0000256" key="1">
    <source>
        <dbReference type="ARBA" id="ARBA00010062"/>
    </source>
</evidence>
<protein>
    <recommendedName>
        <fullName evidence="3">HTH luxR-type domain-containing protein</fullName>
    </recommendedName>
</protein>
<gene>
    <name evidence="4" type="ORF">GCM10011333_25840</name>
</gene>
<organism evidence="4 5">
    <name type="scientific">Sediminivirga luteola</name>
    <dbReference type="NCBI Taxonomy" id="1774748"/>
    <lineage>
        <taxon>Bacteria</taxon>
        <taxon>Bacillati</taxon>
        <taxon>Actinomycetota</taxon>
        <taxon>Actinomycetes</taxon>
        <taxon>Micrococcales</taxon>
        <taxon>Brevibacteriaceae</taxon>
        <taxon>Sediminivirga</taxon>
    </lineage>
</organism>
<dbReference type="Pfam" id="PF13458">
    <property type="entry name" value="Peripla_BP_6"/>
    <property type="match status" value="1"/>
</dbReference>
<evidence type="ECO:0000313" key="5">
    <source>
        <dbReference type="Proteomes" id="UP000616114"/>
    </source>
</evidence>
<dbReference type="InterPro" id="IPR051010">
    <property type="entry name" value="BCAA_transport"/>
</dbReference>